<evidence type="ECO:0000313" key="1">
    <source>
        <dbReference type="EMBL" id="CKT38627.1"/>
    </source>
</evidence>
<proteinExistence type="predicted"/>
<sequence length="103" mass="10733">MTSVSASRVCSSYLRAVKFFCAPSTSCPVELASTATSSADMYFVIAGIISARAATSRRPLVLAIAASTRNPANTIATTSGRSAIVNTFHRTGQLRGDQDGGRC</sequence>
<reference evidence="1 2" key="1">
    <citation type="submission" date="2015-03" db="EMBL/GenBank/DDBJ databases">
        <authorList>
            <consortium name="Pathogen Informatics"/>
        </authorList>
    </citation>
    <scope>NUCLEOTIDE SEQUENCE [LARGE SCALE GENOMIC DNA]</scope>
    <source>
        <strain evidence="1 2">Bir 187</strain>
    </source>
</reference>
<dbReference type="Proteomes" id="UP000049023">
    <property type="component" value="Unassembled WGS sequence"/>
</dbReference>
<accession>A0A0T9Y0X5</accession>
<organism evidence="1 2">
    <name type="scientific">Mycobacterium tuberculosis</name>
    <dbReference type="NCBI Taxonomy" id="1773"/>
    <lineage>
        <taxon>Bacteria</taxon>
        <taxon>Bacillati</taxon>
        <taxon>Actinomycetota</taxon>
        <taxon>Actinomycetes</taxon>
        <taxon>Mycobacteriales</taxon>
        <taxon>Mycobacteriaceae</taxon>
        <taxon>Mycobacterium</taxon>
        <taxon>Mycobacterium tuberculosis complex</taxon>
    </lineage>
</organism>
<gene>
    <name evidence="1" type="ORF">ERS027661_04281</name>
</gene>
<name>A0A0T9Y0X5_MYCTX</name>
<protein>
    <submittedName>
        <fullName evidence="1">Uncharacterized protein</fullName>
    </submittedName>
</protein>
<dbReference type="AlphaFoldDB" id="A0A0T9Y0X5"/>
<dbReference type="EMBL" id="CNFU01001398">
    <property type="protein sequence ID" value="CKT38627.1"/>
    <property type="molecule type" value="Genomic_DNA"/>
</dbReference>
<evidence type="ECO:0000313" key="2">
    <source>
        <dbReference type="Proteomes" id="UP000049023"/>
    </source>
</evidence>